<comment type="caution">
    <text evidence="4">The sequence shown here is derived from an EMBL/GenBank/DDBJ whole genome shotgun (WGS) entry which is preliminary data.</text>
</comment>
<dbReference type="Proteomes" id="UP001501444">
    <property type="component" value="Unassembled WGS sequence"/>
</dbReference>
<organism evidence="4 5">
    <name type="scientific">Dactylosporangium salmoneum</name>
    <dbReference type="NCBI Taxonomy" id="53361"/>
    <lineage>
        <taxon>Bacteria</taxon>
        <taxon>Bacillati</taxon>
        <taxon>Actinomycetota</taxon>
        <taxon>Actinomycetes</taxon>
        <taxon>Micromonosporales</taxon>
        <taxon>Micromonosporaceae</taxon>
        <taxon>Dactylosporangium</taxon>
    </lineage>
</organism>
<dbReference type="InterPro" id="IPR025241">
    <property type="entry name" value="DUF4190"/>
</dbReference>
<feature type="transmembrane region" description="Helical" evidence="2">
    <location>
        <begin position="43"/>
        <end position="64"/>
    </location>
</feature>
<feature type="region of interest" description="Disordered" evidence="1">
    <location>
        <begin position="1"/>
        <end position="27"/>
    </location>
</feature>
<protein>
    <recommendedName>
        <fullName evidence="3">DUF4190 domain-containing protein</fullName>
    </recommendedName>
</protein>
<dbReference type="Pfam" id="PF13828">
    <property type="entry name" value="DUF4190"/>
    <property type="match status" value="1"/>
</dbReference>
<evidence type="ECO:0000259" key="3">
    <source>
        <dbReference type="Pfam" id="PF13828"/>
    </source>
</evidence>
<keyword evidence="2" id="KW-0472">Membrane</keyword>
<proteinExistence type="predicted"/>
<keyword evidence="5" id="KW-1185">Reference proteome</keyword>
<dbReference type="EMBL" id="BAAARV010000142">
    <property type="protein sequence ID" value="GAA2395170.1"/>
    <property type="molecule type" value="Genomic_DNA"/>
</dbReference>
<evidence type="ECO:0000256" key="1">
    <source>
        <dbReference type="SAM" id="MobiDB-lite"/>
    </source>
</evidence>
<reference evidence="4 5" key="1">
    <citation type="journal article" date="2019" name="Int. J. Syst. Evol. Microbiol.">
        <title>The Global Catalogue of Microorganisms (GCM) 10K type strain sequencing project: providing services to taxonomists for standard genome sequencing and annotation.</title>
        <authorList>
            <consortium name="The Broad Institute Genomics Platform"/>
            <consortium name="The Broad Institute Genome Sequencing Center for Infectious Disease"/>
            <person name="Wu L."/>
            <person name="Ma J."/>
        </authorList>
    </citation>
    <scope>NUCLEOTIDE SEQUENCE [LARGE SCALE GENOMIC DNA]</scope>
    <source>
        <strain evidence="4 5">JCM 3272</strain>
    </source>
</reference>
<keyword evidence="2" id="KW-0812">Transmembrane</keyword>
<feature type="compositionally biased region" description="Pro residues" evidence="1">
    <location>
        <begin position="10"/>
        <end position="27"/>
    </location>
</feature>
<sequence>MDEPSQPQEPLQPLPQPQPQPQPQLPLPPPQVVYMMAPPTNTYAILATIFAFVVFAPLGIYFGYKARKQIAQTGERGSELATVGIVAGWIISVLQGVFILVWCGFVAIMVSSGLHSAP</sequence>
<feature type="transmembrane region" description="Helical" evidence="2">
    <location>
        <begin position="85"/>
        <end position="110"/>
    </location>
</feature>
<evidence type="ECO:0000313" key="4">
    <source>
        <dbReference type="EMBL" id="GAA2395170.1"/>
    </source>
</evidence>
<evidence type="ECO:0000313" key="5">
    <source>
        <dbReference type="Proteomes" id="UP001501444"/>
    </source>
</evidence>
<keyword evidence="2" id="KW-1133">Transmembrane helix</keyword>
<feature type="domain" description="DUF4190" evidence="3">
    <location>
        <begin position="45"/>
        <end position="96"/>
    </location>
</feature>
<evidence type="ECO:0000256" key="2">
    <source>
        <dbReference type="SAM" id="Phobius"/>
    </source>
</evidence>
<accession>A0ABN3I6H8</accession>
<gene>
    <name evidence="4" type="ORF">GCM10010170_109700</name>
</gene>
<name>A0ABN3I6H8_9ACTN</name>